<evidence type="ECO:0000256" key="4">
    <source>
        <dbReference type="ARBA" id="ARBA00022840"/>
    </source>
</evidence>
<keyword evidence="6" id="KW-0378">Hydrolase</keyword>
<evidence type="ECO:0000259" key="5">
    <source>
        <dbReference type="PROSITE" id="PS50893"/>
    </source>
</evidence>
<evidence type="ECO:0000313" key="7">
    <source>
        <dbReference type="Proteomes" id="UP000073388"/>
    </source>
</evidence>
<dbReference type="EMBL" id="FIIX01000019">
    <property type="protein sequence ID" value="CYW00815.1"/>
    <property type="molecule type" value="Genomic_DNA"/>
</dbReference>
<dbReference type="RefSeq" id="WP_044753613.1">
    <property type="nucleotide sequence ID" value="NZ_CEIE01000015.1"/>
</dbReference>
<dbReference type="SMART" id="SM00382">
    <property type="entry name" value="AAA"/>
    <property type="match status" value="1"/>
</dbReference>
<gene>
    <name evidence="6" type="primary">drrA_1</name>
    <name evidence="6" type="ORF">ERS132461_01050</name>
</gene>
<name>A0A0Z8M1R6_STRSU</name>
<dbReference type="InterPro" id="IPR017871">
    <property type="entry name" value="ABC_transporter-like_CS"/>
</dbReference>
<keyword evidence="2" id="KW-0813">Transport</keyword>
<reference evidence="6 7" key="1">
    <citation type="submission" date="2016-02" db="EMBL/GenBank/DDBJ databases">
        <authorList>
            <consortium name="Pathogen Informatics"/>
        </authorList>
    </citation>
    <scope>NUCLEOTIDE SEQUENCE [LARGE SCALE GENOMIC DNA]</scope>
    <source>
        <strain evidence="6 7">LSS99</strain>
    </source>
</reference>
<evidence type="ECO:0000313" key="6">
    <source>
        <dbReference type="EMBL" id="CYW00815.1"/>
    </source>
</evidence>
<dbReference type="Proteomes" id="UP000073388">
    <property type="component" value="Unassembled WGS sequence"/>
</dbReference>
<dbReference type="GO" id="GO:0005524">
    <property type="term" value="F:ATP binding"/>
    <property type="evidence" value="ECO:0007669"/>
    <property type="project" value="UniProtKB-KW"/>
</dbReference>
<dbReference type="PANTHER" id="PTHR43335:SF8">
    <property type="entry name" value="ABC TRANSPORTER, ATP-BINDING PROTEIN"/>
    <property type="match status" value="1"/>
</dbReference>
<protein>
    <submittedName>
        <fullName evidence="6">Lantibiotic ABC transporter ATP-binding protein</fullName>
        <ecNumber evidence="6">3.6.3.-</ecNumber>
    </submittedName>
</protein>
<keyword evidence="4 6" id="KW-0067">ATP-binding</keyword>
<accession>A0A0Z8M1R6</accession>
<dbReference type="PANTHER" id="PTHR43335">
    <property type="entry name" value="ABC TRANSPORTER, ATP-BINDING PROTEIN"/>
    <property type="match status" value="1"/>
</dbReference>
<dbReference type="InterPro" id="IPR003593">
    <property type="entry name" value="AAA+_ATPase"/>
</dbReference>
<keyword evidence="3" id="KW-0547">Nucleotide-binding</keyword>
<evidence type="ECO:0000256" key="2">
    <source>
        <dbReference type="ARBA" id="ARBA00022448"/>
    </source>
</evidence>
<sequence length="305" mass="33452">MISAIDIIGLEKKYNDSTILKSINIKVKKGEIYGLLGRNGAGKTTIMKIILGLVKPSKGKTTVLGEDTSTVEGKKILRKVGCIIENPGFYSNLTGTENLMIFSKLRGIEEGKVKEALAMVNLPYNDKKLFEKYSLGMKQRLAIANAIMHKPDILILDEPINGLDPIGISEVRNLLKSLKKDGVTILISSHILPELENLADKIGIINNGKLIEEIDMKTWDESNISGIKVLVNDINKAKNVLIKNGIKGSDISECRDGLVVTNKSLSISIINKIFVVGEVEVNGIIEEKRTLEEYFKVVTGEHGIG</sequence>
<dbReference type="Pfam" id="PF00005">
    <property type="entry name" value="ABC_tran"/>
    <property type="match status" value="1"/>
</dbReference>
<dbReference type="InterPro" id="IPR027417">
    <property type="entry name" value="P-loop_NTPase"/>
</dbReference>
<feature type="domain" description="ABC transporter" evidence="5">
    <location>
        <begin position="5"/>
        <end position="232"/>
    </location>
</feature>
<dbReference type="GO" id="GO:0016887">
    <property type="term" value="F:ATP hydrolysis activity"/>
    <property type="evidence" value="ECO:0007669"/>
    <property type="project" value="InterPro"/>
</dbReference>
<dbReference type="EC" id="3.6.3.-" evidence="6"/>
<dbReference type="SUPFAM" id="SSF52540">
    <property type="entry name" value="P-loop containing nucleoside triphosphate hydrolases"/>
    <property type="match status" value="1"/>
</dbReference>
<evidence type="ECO:0000256" key="3">
    <source>
        <dbReference type="ARBA" id="ARBA00022741"/>
    </source>
</evidence>
<organism evidence="6 7">
    <name type="scientific">Streptococcus suis</name>
    <dbReference type="NCBI Taxonomy" id="1307"/>
    <lineage>
        <taxon>Bacteria</taxon>
        <taxon>Bacillati</taxon>
        <taxon>Bacillota</taxon>
        <taxon>Bacilli</taxon>
        <taxon>Lactobacillales</taxon>
        <taxon>Streptococcaceae</taxon>
        <taxon>Streptococcus</taxon>
    </lineage>
</organism>
<dbReference type="InterPro" id="IPR003439">
    <property type="entry name" value="ABC_transporter-like_ATP-bd"/>
</dbReference>
<dbReference type="PROSITE" id="PS50893">
    <property type="entry name" value="ABC_TRANSPORTER_2"/>
    <property type="match status" value="1"/>
</dbReference>
<dbReference type="AlphaFoldDB" id="A0A0Z8M1R6"/>
<dbReference type="Gene3D" id="3.40.50.300">
    <property type="entry name" value="P-loop containing nucleotide triphosphate hydrolases"/>
    <property type="match status" value="1"/>
</dbReference>
<comment type="similarity">
    <text evidence="1">Belongs to the ABC transporter superfamily.</text>
</comment>
<evidence type="ECO:0000256" key="1">
    <source>
        <dbReference type="ARBA" id="ARBA00005417"/>
    </source>
</evidence>
<dbReference type="PROSITE" id="PS00211">
    <property type="entry name" value="ABC_TRANSPORTER_1"/>
    <property type="match status" value="1"/>
</dbReference>
<proteinExistence type="inferred from homology"/>